<accession>A0ACC0KY49</accession>
<protein>
    <submittedName>
        <fullName evidence="1">Uncharacterized protein</fullName>
    </submittedName>
</protein>
<reference evidence="1 2" key="1">
    <citation type="journal article" date="2022" name="Genome Biol. Evol.">
        <title>The Spruce Budworm Genome: Reconstructing the Evolutionary History of Antifreeze Proteins.</title>
        <authorList>
            <person name="Beliveau C."/>
            <person name="Gagne P."/>
            <person name="Picq S."/>
            <person name="Vernygora O."/>
            <person name="Keeling C.I."/>
            <person name="Pinkney K."/>
            <person name="Doucet D."/>
            <person name="Wen F."/>
            <person name="Johnston J.S."/>
            <person name="Maaroufi H."/>
            <person name="Boyle B."/>
            <person name="Laroche J."/>
            <person name="Dewar K."/>
            <person name="Juretic N."/>
            <person name="Blackburn G."/>
            <person name="Nisole A."/>
            <person name="Brunet B."/>
            <person name="Brandao M."/>
            <person name="Lumley L."/>
            <person name="Duan J."/>
            <person name="Quan G."/>
            <person name="Lucarotti C.J."/>
            <person name="Roe A.D."/>
            <person name="Sperling F.A.H."/>
            <person name="Levesque R.C."/>
            <person name="Cusson M."/>
        </authorList>
    </citation>
    <scope>NUCLEOTIDE SEQUENCE [LARGE SCALE GENOMIC DNA]</scope>
    <source>
        <strain evidence="1">Glfc:IPQL:Cfum</strain>
    </source>
</reference>
<organism evidence="1 2">
    <name type="scientific">Choristoneura fumiferana</name>
    <name type="common">Spruce budworm moth</name>
    <name type="synonym">Archips fumiferana</name>
    <dbReference type="NCBI Taxonomy" id="7141"/>
    <lineage>
        <taxon>Eukaryota</taxon>
        <taxon>Metazoa</taxon>
        <taxon>Ecdysozoa</taxon>
        <taxon>Arthropoda</taxon>
        <taxon>Hexapoda</taxon>
        <taxon>Insecta</taxon>
        <taxon>Pterygota</taxon>
        <taxon>Neoptera</taxon>
        <taxon>Endopterygota</taxon>
        <taxon>Lepidoptera</taxon>
        <taxon>Glossata</taxon>
        <taxon>Ditrysia</taxon>
        <taxon>Tortricoidea</taxon>
        <taxon>Tortricidae</taxon>
        <taxon>Tortricinae</taxon>
        <taxon>Choristoneura</taxon>
    </lineage>
</organism>
<dbReference type="Proteomes" id="UP001064048">
    <property type="component" value="Chromosome 27"/>
</dbReference>
<sequence length="155" mass="17779">MESERFSIRARVVRREGKCKFGTRPQTVSTSSGQVAKSFRQNPNYVYGPSDNEVPSNLNLGGYLLNKFFEHEDQKIDSDSYEVLHYCGKGFRLDVLECMEIIRYNSMGSIINEQEHANATRRLPQHAHYASPLCSRDTWTHGLRNSPKHVELNSV</sequence>
<proteinExistence type="predicted"/>
<gene>
    <name evidence="1" type="ORF">MSG28_015080</name>
</gene>
<keyword evidence="2" id="KW-1185">Reference proteome</keyword>
<comment type="caution">
    <text evidence="1">The sequence shown here is derived from an EMBL/GenBank/DDBJ whole genome shotgun (WGS) entry which is preliminary data.</text>
</comment>
<dbReference type="EMBL" id="CM046127">
    <property type="protein sequence ID" value="KAI8441491.1"/>
    <property type="molecule type" value="Genomic_DNA"/>
</dbReference>
<evidence type="ECO:0000313" key="1">
    <source>
        <dbReference type="EMBL" id="KAI8441491.1"/>
    </source>
</evidence>
<evidence type="ECO:0000313" key="2">
    <source>
        <dbReference type="Proteomes" id="UP001064048"/>
    </source>
</evidence>
<name>A0ACC0KY49_CHOFU</name>